<evidence type="ECO:0000313" key="2">
    <source>
        <dbReference type="EMBL" id="QMV85048.1"/>
    </source>
</evidence>
<reference evidence="2 3" key="1">
    <citation type="submission" date="2020-07" db="EMBL/GenBank/DDBJ databases">
        <title>non toxigenic Corynebacterium sp. nov from a clinical source.</title>
        <authorList>
            <person name="Bernier A.-M."/>
            <person name="Bernard K."/>
        </authorList>
    </citation>
    <scope>NUCLEOTIDE SEQUENCE [LARGE SCALE GENOMIC DNA]</scope>
    <source>
        <strain evidence="3">NML 93-0612</strain>
    </source>
</reference>
<name>A0A7G5FEK7_9CORY</name>
<evidence type="ECO:0000259" key="1">
    <source>
        <dbReference type="Pfam" id="PF07510"/>
    </source>
</evidence>
<keyword evidence="2" id="KW-0378">Hydrolase</keyword>
<dbReference type="PANTHER" id="PTHR24094">
    <property type="entry name" value="SECRETED PROTEIN"/>
    <property type="match status" value="1"/>
</dbReference>
<dbReference type="Gene3D" id="1.10.30.50">
    <property type="match status" value="1"/>
</dbReference>
<dbReference type="GO" id="GO:0004519">
    <property type="term" value="F:endonuclease activity"/>
    <property type="evidence" value="ECO:0007669"/>
    <property type="project" value="UniProtKB-KW"/>
</dbReference>
<dbReference type="PANTHER" id="PTHR24094:SF15">
    <property type="entry name" value="AMP-DEPENDENT SYNTHETASE_LIGASE DOMAIN-CONTAINING PROTEIN-RELATED"/>
    <property type="match status" value="1"/>
</dbReference>
<keyword evidence="3" id="KW-1185">Reference proteome</keyword>
<dbReference type="Proteomes" id="UP000515570">
    <property type="component" value="Chromosome"/>
</dbReference>
<feature type="domain" description="GmrSD restriction endonucleases C-terminal" evidence="1">
    <location>
        <begin position="104"/>
        <end position="156"/>
    </location>
</feature>
<protein>
    <submittedName>
        <fullName evidence="2">HNH endonuclease</fullName>
    </submittedName>
</protein>
<gene>
    <name evidence="2" type="ORF">HW450_12060</name>
</gene>
<dbReference type="EMBL" id="CP059833">
    <property type="protein sequence ID" value="QMV85048.1"/>
    <property type="molecule type" value="Genomic_DNA"/>
</dbReference>
<sequence length="210" mass="23273">MTPSRLFLFVLVFFTIVTALIYRPVYPTDTPSLNSSLARVGSVPQRQSVLGYDRAAFGDWAPMLIDGQSCTTRHLILSQTFQSAVAAGCEITPTSVTDPYTGSSLPEDIQIDHIFPLRAAWDLGAHSWPAEKRKRFANDPSNLVAVSAQANQEKSDLLPSQWMPEVRRGCWYARRLAAVAAAYELPLPRSDRRVMQRACSVSEFPAGWLG</sequence>
<accession>A0A7G5FEK7</accession>
<keyword evidence="2" id="KW-0255">Endonuclease</keyword>
<dbReference type="AlphaFoldDB" id="A0A7G5FEK7"/>
<keyword evidence="2" id="KW-0540">Nuclease</keyword>
<organism evidence="2 3">
    <name type="scientific">Corynebacterium hindlerae</name>
    <dbReference type="NCBI Taxonomy" id="699041"/>
    <lineage>
        <taxon>Bacteria</taxon>
        <taxon>Bacillati</taxon>
        <taxon>Actinomycetota</taxon>
        <taxon>Actinomycetes</taxon>
        <taxon>Mycobacteriales</taxon>
        <taxon>Corynebacteriaceae</taxon>
        <taxon>Corynebacterium</taxon>
    </lineage>
</organism>
<dbReference type="InterPro" id="IPR011089">
    <property type="entry name" value="GmrSD_C"/>
</dbReference>
<dbReference type="RefSeq" id="WP_182385855.1">
    <property type="nucleotide sequence ID" value="NZ_CP059833.1"/>
</dbReference>
<dbReference type="Pfam" id="PF07510">
    <property type="entry name" value="GmrSD_C"/>
    <property type="match status" value="1"/>
</dbReference>
<proteinExistence type="predicted"/>
<evidence type="ECO:0000313" key="3">
    <source>
        <dbReference type="Proteomes" id="UP000515570"/>
    </source>
</evidence>